<dbReference type="InterPro" id="IPR037481">
    <property type="entry name" value="LacX"/>
</dbReference>
<evidence type="ECO:0000256" key="3">
    <source>
        <dbReference type="ARBA" id="ARBA00022837"/>
    </source>
</evidence>
<dbReference type="InterPro" id="IPR014718">
    <property type="entry name" value="GH-type_carb-bd"/>
</dbReference>
<dbReference type="Pfam" id="PF01263">
    <property type="entry name" value="Aldose_epim"/>
    <property type="match status" value="1"/>
</dbReference>
<name>A0ABW5JW22_9FLAO</name>
<comment type="subunit">
    <text evidence="2">Monomer.</text>
</comment>
<dbReference type="CDD" id="cd09024">
    <property type="entry name" value="Aldose_epim_lacX"/>
    <property type="match status" value="1"/>
</dbReference>
<protein>
    <submittedName>
        <fullName evidence="4">Aldose 1-epimerase family protein</fullName>
    </submittedName>
</protein>
<organism evidence="4 5">
    <name type="scientific">Lacinutrix gracilariae</name>
    <dbReference type="NCBI Taxonomy" id="1747198"/>
    <lineage>
        <taxon>Bacteria</taxon>
        <taxon>Pseudomonadati</taxon>
        <taxon>Bacteroidota</taxon>
        <taxon>Flavobacteriia</taxon>
        <taxon>Flavobacteriales</taxon>
        <taxon>Flavobacteriaceae</taxon>
        <taxon>Lacinutrix</taxon>
    </lineage>
</organism>
<dbReference type="RefSeq" id="WP_379899888.1">
    <property type="nucleotide sequence ID" value="NZ_JBHULM010000001.1"/>
</dbReference>
<dbReference type="InterPro" id="IPR008183">
    <property type="entry name" value="Aldose_1/G6P_1-epimerase"/>
</dbReference>
<sequence length="296" mass="33966">MYQIFNELVKVTVQKNGAELCGISSVKNNTQFMWHADPSIWGSFAPNLFPVIGALKDNTYIFENKTYHMPKHGFIRHNTDIAVVNKTENSITFKLTYNQELLKIYPFKCSYQISYTLENNLLIVNHEIINLDEKPMYFNLGGHPAFKCPVYTDEKYTDYSLVFEQPETSETYLLNTTNGLLTDQTKPVFNTPNKIDLHYNLFDNDALIFKDLKSRKVTLTSKTKGAVITVTHTHFPHLGIWAKPHANYVCIEPWIGYADLETTNQEITSKEGIIKLAPNSNFKASYCIEIHKAHLV</sequence>
<keyword evidence="5" id="KW-1185">Reference proteome</keyword>
<dbReference type="Gene3D" id="2.70.98.10">
    <property type="match status" value="1"/>
</dbReference>
<dbReference type="Proteomes" id="UP001597467">
    <property type="component" value="Unassembled WGS sequence"/>
</dbReference>
<gene>
    <name evidence="4" type="ORF">ACFSSB_00615</name>
</gene>
<accession>A0ABW5JW22</accession>
<dbReference type="InterPro" id="IPR011013">
    <property type="entry name" value="Gal_mutarotase_sf_dom"/>
</dbReference>
<evidence type="ECO:0000256" key="2">
    <source>
        <dbReference type="ARBA" id="ARBA00011245"/>
    </source>
</evidence>
<comment type="cofactor">
    <cofactor evidence="1">
        <name>Ca(2+)</name>
        <dbReference type="ChEBI" id="CHEBI:29108"/>
    </cofactor>
</comment>
<keyword evidence="3" id="KW-0106">Calcium</keyword>
<evidence type="ECO:0000256" key="1">
    <source>
        <dbReference type="ARBA" id="ARBA00001913"/>
    </source>
</evidence>
<evidence type="ECO:0000313" key="5">
    <source>
        <dbReference type="Proteomes" id="UP001597467"/>
    </source>
</evidence>
<reference evidence="5" key="1">
    <citation type="journal article" date="2019" name="Int. J. Syst. Evol. Microbiol.">
        <title>The Global Catalogue of Microorganisms (GCM) 10K type strain sequencing project: providing services to taxonomists for standard genome sequencing and annotation.</title>
        <authorList>
            <consortium name="The Broad Institute Genomics Platform"/>
            <consortium name="The Broad Institute Genome Sequencing Center for Infectious Disease"/>
            <person name="Wu L."/>
            <person name="Ma J."/>
        </authorList>
    </citation>
    <scope>NUCLEOTIDE SEQUENCE [LARGE SCALE GENOMIC DNA]</scope>
    <source>
        <strain evidence="5">KCTC 42808</strain>
    </source>
</reference>
<proteinExistence type="predicted"/>
<comment type="caution">
    <text evidence="4">The sequence shown here is derived from an EMBL/GenBank/DDBJ whole genome shotgun (WGS) entry which is preliminary data.</text>
</comment>
<dbReference type="EMBL" id="JBHULM010000001">
    <property type="protein sequence ID" value="MFD2540803.1"/>
    <property type="molecule type" value="Genomic_DNA"/>
</dbReference>
<dbReference type="SUPFAM" id="SSF74650">
    <property type="entry name" value="Galactose mutarotase-like"/>
    <property type="match status" value="1"/>
</dbReference>
<evidence type="ECO:0000313" key="4">
    <source>
        <dbReference type="EMBL" id="MFD2540803.1"/>
    </source>
</evidence>